<name>A0A0A6SMV3_CLOBU</name>
<dbReference type="InterPro" id="IPR025664">
    <property type="entry name" value="Spore_III_AC/AD"/>
</dbReference>
<sequence length="127" mass="13602">MLILKIVGMAFLALFLILMLKQSGSALGVLLALAAGALMILVIFDPLKEIMTFLQTMSDKANIDTVYIGIVLKIIGIAYIATFASTLCKDANVDSLATQIDFAGKIMILVLAIPILMAVLNSILQIM</sequence>
<dbReference type="Proteomes" id="UP000515243">
    <property type="component" value="Chromosome 1"/>
</dbReference>
<evidence type="ECO:0000313" key="2">
    <source>
        <dbReference type="EMBL" id="GEQ20261.1"/>
    </source>
</evidence>
<evidence type="ECO:0000313" key="9">
    <source>
        <dbReference type="Proteomes" id="UP000515243"/>
    </source>
</evidence>
<evidence type="ECO:0000313" key="8">
    <source>
        <dbReference type="Proteomes" id="UP000474042"/>
    </source>
</evidence>
<dbReference type="RefSeq" id="WP_002580559.1">
    <property type="nucleotide sequence ID" value="NZ_AP019716.1"/>
</dbReference>
<protein>
    <submittedName>
        <fullName evidence="4">Stage III sporulation protein AD</fullName>
    </submittedName>
</protein>
<keyword evidence="1" id="KW-0472">Membrane</keyword>
<organism evidence="4 6">
    <name type="scientific">Clostridium butyricum</name>
    <dbReference type="NCBI Taxonomy" id="1492"/>
    <lineage>
        <taxon>Bacteria</taxon>
        <taxon>Bacillati</taxon>
        <taxon>Bacillota</taxon>
        <taxon>Clostridia</taxon>
        <taxon>Eubacteriales</taxon>
        <taxon>Clostridiaceae</taxon>
        <taxon>Clostridium</taxon>
    </lineage>
</organism>
<feature type="transmembrane region" description="Helical" evidence="1">
    <location>
        <begin position="5"/>
        <end position="20"/>
    </location>
</feature>
<dbReference type="EMBL" id="WOFV02000004">
    <property type="protein sequence ID" value="NAS16798.1"/>
    <property type="molecule type" value="Genomic_DNA"/>
</dbReference>
<dbReference type="EMBL" id="BKBC01000007">
    <property type="protein sequence ID" value="GEQ20261.1"/>
    <property type="molecule type" value="Genomic_DNA"/>
</dbReference>
<dbReference type="Proteomes" id="UP000238081">
    <property type="component" value="Unassembled WGS sequence"/>
</dbReference>
<evidence type="ECO:0000313" key="7">
    <source>
        <dbReference type="Proteomes" id="UP000321089"/>
    </source>
</evidence>
<dbReference type="Pfam" id="PF06686">
    <property type="entry name" value="SpoIIIAC"/>
    <property type="match status" value="2"/>
</dbReference>
<proteinExistence type="predicted"/>
<evidence type="ECO:0000313" key="6">
    <source>
        <dbReference type="Proteomes" id="UP000238081"/>
    </source>
</evidence>
<feature type="transmembrane region" description="Helical" evidence="1">
    <location>
        <begin position="26"/>
        <end position="44"/>
    </location>
</feature>
<reference evidence="2 7" key="3">
    <citation type="submission" date="2019-07" db="EMBL/GenBank/DDBJ databases">
        <title>Whole genome shotgun sequence of Clostridium butyricum NBRC 3858.</title>
        <authorList>
            <person name="Hosoyama A."/>
            <person name="Uohara A."/>
            <person name="Ohji S."/>
            <person name="Ichikawa N."/>
        </authorList>
    </citation>
    <scope>NUCLEOTIDE SEQUENCE [LARGE SCALE GENOMIC DNA]</scope>
    <source>
        <strain evidence="2 7">NBRC 3858</strain>
    </source>
</reference>
<dbReference type="Proteomes" id="UP000321089">
    <property type="component" value="Unassembled WGS sequence"/>
</dbReference>
<dbReference type="EMBL" id="CP040626">
    <property type="protein sequence ID" value="QMW91401.1"/>
    <property type="molecule type" value="Genomic_DNA"/>
</dbReference>
<gene>
    <name evidence="2" type="primary">spoIIIAD</name>
    <name evidence="4" type="ORF">AWN73_02030</name>
    <name evidence="2" type="ORF">CBU02nite_07670</name>
    <name evidence="5" type="ORF">FF104_10650</name>
    <name evidence="3" type="ORF">GND98_002605</name>
</gene>
<evidence type="ECO:0000313" key="5">
    <source>
        <dbReference type="EMBL" id="QMW91401.1"/>
    </source>
</evidence>
<dbReference type="NCBIfam" id="TIGR02849">
    <property type="entry name" value="spore_III_AD"/>
    <property type="match status" value="1"/>
</dbReference>
<dbReference type="Proteomes" id="UP000474042">
    <property type="component" value="Unassembled WGS sequence"/>
</dbReference>
<accession>A0A0A6SMV3</accession>
<dbReference type="EMBL" id="LRDH01000096">
    <property type="protein sequence ID" value="PPV15886.1"/>
    <property type="molecule type" value="Genomic_DNA"/>
</dbReference>
<evidence type="ECO:0000313" key="3">
    <source>
        <dbReference type="EMBL" id="NAS16798.1"/>
    </source>
</evidence>
<feature type="transmembrane region" description="Helical" evidence="1">
    <location>
        <begin position="106"/>
        <end position="124"/>
    </location>
</feature>
<dbReference type="OrthoDB" id="1682150at2"/>
<reference evidence="4 6" key="1">
    <citation type="submission" date="2016-01" db="EMBL/GenBank/DDBJ databases">
        <title>Characterization of the Clostridium difficile lineages that are prevalent in Hong Kong and China.</title>
        <authorList>
            <person name="Kwok J.S.-L."/>
            <person name="Lam W.-Y."/>
            <person name="Ip M."/>
            <person name="Chan T.-F."/>
            <person name="Hawkey P.M."/>
            <person name="Tsui S.K.-W."/>
        </authorList>
    </citation>
    <scope>NUCLEOTIDE SEQUENCE [LARGE SCALE GENOMIC DNA]</scope>
    <source>
        <strain evidence="4 6">300064</strain>
    </source>
</reference>
<feature type="transmembrane region" description="Helical" evidence="1">
    <location>
        <begin position="65"/>
        <end position="86"/>
    </location>
</feature>
<dbReference type="GeneID" id="92944627"/>
<dbReference type="InterPro" id="IPR014211">
    <property type="entry name" value="Spore_III_AD"/>
</dbReference>
<dbReference type="KEGG" id="cbut:ATN24_12050"/>
<keyword evidence="1" id="KW-0812">Transmembrane</keyword>
<evidence type="ECO:0000313" key="4">
    <source>
        <dbReference type="EMBL" id="PPV15886.1"/>
    </source>
</evidence>
<keyword evidence="1" id="KW-1133">Transmembrane helix</keyword>
<dbReference type="AlphaFoldDB" id="A0A0A6SMV3"/>
<reference evidence="5 9" key="2">
    <citation type="submission" date="2019-05" db="EMBL/GenBank/DDBJ databases">
        <authorList>
            <person name="Schori C."/>
            <person name="Ahrens C."/>
        </authorList>
    </citation>
    <scope>NUCLEOTIDE SEQUENCE [LARGE SCALE GENOMIC DNA]</scope>
    <source>
        <strain evidence="5 9">DSM 10702</strain>
    </source>
</reference>
<evidence type="ECO:0000256" key="1">
    <source>
        <dbReference type="SAM" id="Phobius"/>
    </source>
</evidence>
<reference evidence="3 8" key="4">
    <citation type="submission" date="2020-01" db="EMBL/GenBank/DDBJ databases">
        <title>Genome sequence of a 1,3-propanediol producer, Clostridium butyricum S3.</title>
        <authorList>
            <person name="Zhou J."/>
        </authorList>
    </citation>
    <scope>NUCLEOTIDE SEQUENCE [LARGE SCALE GENOMIC DNA]</scope>
    <source>
        <strain evidence="3 8">S3</strain>
    </source>
</reference>